<proteinExistence type="predicted"/>
<dbReference type="EMBL" id="CP095749">
    <property type="protein sequence ID" value="WEB44058.1"/>
    <property type="molecule type" value="Genomic_DNA"/>
</dbReference>
<accession>A0ABY8AGX3</accession>
<evidence type="ECO:0000313" key="2">
    <source>
        <dbReference type="EMBL" id="WEB44058.1"/>
    </source>
</evidence>
<feature type="region of interest" description="Disordered" evidence="1">
    <location>
        <begin position="106"/>
        <end position="133"/>
    </location>
</feature>
<name>A0ABY8AGX3_9ACTN</name>
<feature type="compositionally biased region" description="Polar residues" evidence="1">
    <location>
        <begin position="122"/>
        <end position="133"/>
    </location>
</feature>
<sequence length="133" mass="14164">MTTTGVRGASMIMRARVLLALDTSVGEVGSKEAIATRLGVSGETLRLVAKRFAETGGDVHATIARKKRDLPPANCRDRHTTARAWLAGTNSPPLCTTYRPRHPCWSTARERSRSPSHAVRSGSVSTASVGIPG</sequence>
<reference evidence="2 3" key="1">
    <citation type="submission" date="2022-03" db="EMBL/GenBank/DDBJ databases">
        <title>Streptomyces yunnanensis P86,complete genome.</title>
        <authorList>
            <person name="Chen S."/>
            <person name="Zhang Q."/>
        </authorList>
    </citation>
    <scope>NUCLEOTIDE SEQUENCE [LARGE SCALE GENOMIC DNA]</scope>
    <source>
        <strain evidence="2 3">P86</strain>
    </source>
</reference>
<evidence type="ECO:0008006" key="4">
    <source>
        <dbReference type="Google" id="ProtNLM"/>
    </source>
</evidence>
<evidence type="ECO:0000256" key="1">
    <source>
        <dbReference type="SAM" id="MobiDB-lite"/>
    </source>
</evidence>
<gene>
    <name evidence="2" type="ORF">MOV08_35430</name>
</gene>
<dbReference type="RefSeq" id="WP_275310329.1">
    <property type="nucleotide sequence ID" value="NZ_CP095749.1"/>
</dbReference>
<evidence type="ECO:0000313" key="3">
    <source>
        <dbReference type="Proteomes" id="UP001218629"/>
    </source>
</evidence>
<organism evidence="2 3">
    <name type="scientific">Streptomyces yunnanensis</name>
    <dbReference type="NCBI Taxonomy" id="156453"/>
    <lineage>
        <taxon>Bacteria</taxon>
        <taxon>Bacillati</taxon>
        <taxon>Actinomycetota</taxon>
        <taxon>Actinomycetes</taxon>
        <taxon>Kitasatosporales</taxon>
        <taxon>Streptomycetaceae</taxon>
        <taxon>Streptomyces</taxon>
    </lineage>
</organism>
<protein>
    <recommendedName>
        <fullName evidence="4">Homeodomain-like domain-containing protein</fullName>
    </recommendedName>
</protein>
<dbReference type="Proteomes" id="UP001218629">
    <property type="component" value="Chromosome"/>
</dbReference>
<keyword evidence="3" id="KW-1185">Reference proteome</keyword>